<keyword evidence="1" id="KW-0175">Coiled coil</keyword>
<proteinExistence type="predicted"/>
<name>A0A914HMZ7_GLORO</name>
<keyword evidence="2" id="KW-1185">Reference proteome</keyword>
<evidence type="ECO:0000313" key="3">
    <source>
        <dbReference type="WBParaSite" id="Gr19_v10_g2273.t1"/>
    </source>
</evidence>
<dbReference type="WBParaSite" id="Gr19_v10_g2273.t1">
    <property type="protein sequence ID" value="Gr19_v10_g2273.t1"/>
    <property type="gene ID" value="Gr19_v10_g2273"/>
</dbReference>
<feature type="coiled-coil region" evidence="1">
    <location>
        <begin position="158"/>
        <end position="185"/>
    </location>
</feature>
<evidence type="ECO:0000256" key="1">
    <source>
        <dbReference type="SAM" id="Coils"/>
    </source>
</evidence>
<organism evidence="2 3">
    <name type="scientific">Globodera rostochiensis</name>
    <name type="common">Golden nematode worm</name>
    <name type="synonym">Heterodera rostochiensis</name>
    <dbReference type="NCBI Taxonomy" id="31243"/>
    <lineage>
        <taxon>Eukaryota</taxon>
        <taxon>Metazoa</taxon>
        <taxon>Ecdysozoa</taxon>
        <taxon>Nematoda</taxon>
        <taxon>Chromadorea</taxon>
        <taxon>Rhabditida</taxon>
        <taxon>Tylenchina</taxon>
        <taxon>Tylenchomorpha</taxon>
        <taxon>Tylenchoidea</taxon>
        <taxon>Heteroderidae</taxon>
        <taxon>Heteroderinae</taxon>
        <taxon>Globodera</taxon>
    </lineage>
</organism>
<dbReference type="AlphaFoldDB" id="A0A914HMZ7"/>
<sequence length="460" mass="53474">MSISTESIINGEITADQDQLWLTCANLDPSEEFGKEVVDANTLGDRNKIEDMELELKQYKEELKNTKEENKELRAELAHQKQLLNACKCMTIGEMLNMQKLKQQQNQKEKIGNIPDFVWGCRAKTDELERKQKANQEEHRAKIDEKTIEAKVGAELRHQKLLADHKALHTKMEEYQNKQQQNQKEINDKIGWLNEDQQKLVSINQFSQIQTTISDLKQKQKNDQEEFLRLKSLQSMVVPELGQQNMELQSDQKALLDKLNGLEQKQTAYAEQHNVDQQFNERDEKLNNILGKFLEKEMNQLKGDLIAKMEQYQKQQHLNIHVKMEQYQNKQQQTIVDLQKTVAVLNDKINRKGAHASNSLTTNHVRIQNAYASNNSTTNQFVVIQQNAPNANEQPGIILKPRTYVPPPRDAYVSPHWKMICLQALSNFGCKMILYDQADFCPVYRCHAYSSNRFRHSRDD</sequence>
<evidence type="ECO:0000313" key="2">
    <source>
        <dbReference type="Proteomes" id="UP000887572"/>
    </source>
</evidence>
<reference evidence="3" key="1">
    <citation type="submission" date="2022-11" db="UniProtKB">
        <authorList>
            <consortium name="WormBaseParasite"/>
        </authorList>
    </citation>
    <scope>IDENTIFICATION</scope>
</reference>
<protein>
    <submittedName>
        <fullName evidence="3">Viral A-type inclusion protein</fullName>
    </submittedName>
</protein>
<feature type="coiled-coil region" evidence="1">
    <location>
        <begin position="42"/>
        <end position="83"/>
    </location>
</feature>
<accession>A0A914HMZ7</accession>
<dbReference type="Proteomes" id="UP000887572">
    <property type="component" value="Unplaced"/>
</dbReference>